<dbReference type="EMBL" id="KL584706">
    <property type="protein sequence ID" value="KEQ74675.1"/>
    <property type="molecule type" value="Genomic_DNA"/>
</dbReference>
<accession>A0A074WNJ4</accession>
<dbReference type="RefSeq" id="XP_013429210.1">
    <property type="nucleotide sequence ID" value="XM_013573756.1"/>
</dbReference>
<dbReference type="STRING" id="1043004.A0A074WNJ4"/>
<dbReference type="GO" id="GO:0030638">
    <property type="term" value="P:polyketide metabolic process"/>
    <property type="evidence" value="ECO:0007669"/>
    <property type="project" value="InterPro"/>
</dbReference>
<dbReference type="GeneID" id="25414905"/>
<dbReference type="HOGENOM" id="CLU_032662_2_0_1"/>
<protein>
    <recommendedName>
        <fullName evidence="3">Dienelactone hydrolase</fullName>
    </recommendedName>
</protein>
<evidence type="ECO:0008006" key="3">
    <source>
        <dbReference type="Google" id="ProtNLM"/>
    </source>
</evidence>
<name>A0A074WNJ4_9PEZI</name>
<gene>
    <name evidence="1" type="ORF">M436DRAFT_71201</name>
</gene>
<dbReference type="InterPro" id="IPR009959">
    <property type="entry name" value="Cyclase_SnoaL-like"/>
</dbReference>
<proteinExistence type="predicted"/>
<dbReference type="OrthoDB" id="5440at2759"/>
<organism evidence="1 2">
    <name type="scientific">Aureobasidium namibiae CBS 147.97</name>
    <dbReference type="NCBI Taxonomy" id="1043004"/>
    <lineage>
        <taxon>Eukaryota</taxon>
        <taxon>Fungi</taxon>
        <taxon>Dikarya</taxon>
        <taxon>Ascomycota</taxon>
        <taxon>Pezizomycotina</taxon>
        <taxon>Dothideomycetes</taxon>
        <taxon>Dothideomycetidae</taxon>
        <taxon>Dothideales</taxon>
        <taxon>Saccotheciaceae</taxon>
        <taxon>Aureobasidium</taxon>
    </lineage>
</organism>
<sequence length="308" mass="34308">MSHLVHILSDDKEFDPVFLQHLQEQGFNTIYTPFTGNVNDFNYAVKHLADDLEQGHKYAIIAFGDAAKHTLSVAQQSALPHSSMSLLCHLASIQPFGTASSKTYVYPDTCPGFAESDLEEYDKFAAGLSWGRTLTYLRRGFGMIVDLEDLVDEYNRHKFKAKFDVSISSELPCVNHGPKLPSAGGIDREELDLFYGEVDRCDNLPSLEMRLLSRTVGADRVVDEMMISFGHTQEIAWLLPKVPPTNKSVEVPIVSIVSGRGGRLYQEQLYWDQASVLVQIGLLDPTLVPSDMRTKGLQRLPITGNDTA</sequence>
<dbReference type="Gene3D" id="3.10.450.50">
    <property type="match status" value="1"/>
</dbReference>
<dbReference type="PANTHER" id="PTHR38436:SF3">
    <property type="entry name" value="CARBOXYMETHYLENEBUTENOLIDASE-RELATED"/>
    <property type="match status" value="1"/>
</dbReference>
<dbReference type="Proteomes" id="UP000027730">
    <property type="component" value="Unassembled WGS sequence"/>
</dbReference>
<dbReference type="PANTHER" id="PTHR38436">
    <property type="entry name" value="POLYKETIDE CYCLASE SNOAL-LIKE DOMAIN"/>
    <property type="match status" value="1"/>
</dbReference>
<evidence type="ECO:0000313" key="1">
    <source>
        <dbReference type="EMBL" id="KEQ74675.1"/>
    </source>
</evidence>
<reference evidence="1 2" key="1">
    <citation type="journal article" date="2014" name="BMC Genomics">
        <title>Genome sequencing of four Aureobasidium pullulans varieties: biotechnological potential, stress tolerance, and description of new species.</title>
        <authorList>
            <person name="Gostin Ar C."/>
            <person name="Ohm R.A."/>
            <person name="Kogej T."/>
            <person name="Sonjak S."/>
            <person name="Turk M."/>
            <person name="Zajc J."/>
            <person name="Zalar P."/>
            <person name="Grube M."/>
            <person name="Sun H."/>
            <person name="Han J."/>
            <person name="Sharma A."/>
            <person name="Chiniquy J."/>
            <person name="Ngan C.Y."/>
            <person name="Lipzen A."/>
            <person name="Barry K."/>
            <person name="Grigoriev I.V."/>
            <person name="Gunde-Cimerman N."/>
        </authorList>
    </citation>
    <scope>NUCLEOTIDE SEQUENCE [LARGE SCALE GENOMIC DNA]</scope>
    <source>
        <strain evidence="1 2">CBS 147.97</strain>
    </source>
</reference>
<dbReference type="SUPFAM" id="SSF54427">
    <property type="entry name" value="NTF2-like"/>
    <property type="match status" value="1"/>
</dbReference>
<dbReference type="AlphaFoldDB" id="A0A074WNJ4"/>
<dbReference type="InterPro" id="IPR032710">
    <property type="entry name" value="NTF2-like_dom_sf"/>
</dbReference>
<evidence type="ECO:0000313" key="2">
    <source>
        <dbReference type="Proteomes" id="UP000027730"/>
    </source>
</evidence>
<keyword evidence="2" id="KW-1185">Reference proteome</keyword>